<dbReference type="HOGENOM" id="CLU_119035_1_0_3"/>
<name>K9WDF9_9CYAN</name>
<dbReference type="eggNOG" id="ENOG50335QA">
    <property type="taxonomic scope" value="Bacteria"/>
</dbReference>
<dbReference type="Proteomes" id="UP000010471">
    <property type="component" value="Chromosome"/>
</dbReference>
<sequence>MDSATNTALVKLLNRQANSASAQLPLSFFKSGQFLCLTPNCQGGLILQRPFYADFVGSGAAVGSSFDVNCTSVYAIGKVEFCVPATYSERQQAFQQRMAYSQQLQDIVGEQAPLHRSILMLNQLSQWVGAEEVTKIPDELVARLAGVLTKTIKVARKTSVQATPQGAMLRASERLLES</sequence>
<organism evidence="1 2">
    <name type="scientific">Allocoleopsis franciscana PCC 7113</name>
    <dbReference type="NCBI Taxonomy" id="1173027"/>
    <lineage>
        <taxon>Bacteria</taxon>
        <taxon>Bacillati</taxon>
        <taxon>Cyanobacteriota</taxon>
        <taxon>Cyanophyceae</taxon>
        <taxon>Coleofasciculales</taxon>
        <taxon>Coleofasciculaceae</taxon>
        <taxon>Allocoleopsis</taxon>
        <taxon>Allocoleopsis franciscana</taxon>
    </lineage>
</organism>
<accession>K9WDF9</accession>
<dbReference type="EMBL" id="CP003630">
    <property type="protein sequence ID" value="AFZ17841.1"/>
    <property type="molecule type" value="Genomic_DNA"/>
</dbReference>
<dbReference type="AlphaFoldDB" id="K9WDF9"/>
<keyword evidence="2" id="KW-1185">Reference proteome</keyword>
<evidence type="ECO:0000313" key="1">
    <source>
        <dbReference type="EMBL" id="AFZ17841.1"/>
    </source>
</evidence>
<gene>
    <name evidence="1" type="ORF">Mic7113_1994</name>
</gene>
<dbReference type="KEGG" id="mic:Mic7113_1994"/>
<proteinExistence type="predicted"/>
<dbReference type="RefSeq" id="WP_015181993.1">
    <property type="nucleotide sequence ID" value="NC_019738.1"/>
</dbReference>
<evidence type="ECO:0000313" key="2">
    <source>
        <dbReference type="Proteomes" id="UP000010471"/>
    </source>
</evidence>
<protein>
    <submittedName>
        <fullName evidence="1">Uncharacterized protein</fullName>
    </submittedName>
</protein>
<reference evidence="1 2" key="1">
    <citation type="submission" date="2012-06" db="EMBL/GenBank/DDBJ databases">
        <title>Finished chromosome of genome of Microcoleus sp. PCC 7113.</title>
        <authorList>
            <consortium name="US DOE Joint Genome Institute"/>
            <person name="Gugger M."/>
            <person name="Coursin T."/>
            <person name="Rippka R."/>
            <person name="Tandeau De Marsac N."/>
            <person name="Huntemann M."/>
            <person name="Wei C.-L."/>
            <person name="Han J."/>
            <person name="Detter J.C."/>
            <person name="Han C."/>
            <person name="Tapia R."/>
            <person name="Chen A."/>
            <person name="Kyrpides N."/>
            <person name="Mavromatis K."/>
            <person name="Markowitz V."/>
            <person name="Szeto E."/>
            <person name="Ivanova N."/>
            <person name="Pagani I."/>
            <person name="Pati A."/>
            <person name="Goodwin L."/>
            <person name="Nordberg H.P."/>
            <person name="Cantor M.N."/>
            <person name="Hua S.X."/>
            <person name="Woyke T."/>
            <person name="Kerfeld C.A."/>
        </authorList>
    </citation>
    <scope>NUCLEOTIDE SEQUENCE [LARGE SCALE GENOMIC DNA]</scope>
    <source>
        <strain evidence="1 2">PCC 7113</strain>
    </source>
</reference>
<dbReference type="STRING" id="1173027.Mic7113_1994"/>